<evidence type="ECO:0000313" key="1">
    <source>
        <dbReference type="EMBL" id="MBD2771148.1"/>
    </source>
</evidence>
<dbReference type="AlphaFoldDB" id="A0A8J6XPL8"/>
<sequence>MLQFDPQTHRYRNAETGRFVKYSEVLKVVGEEVNRLEVRLKGHARLLNQGKIDIAEFQTRIAQSLKESHLRNAAVGAGGVEQFTPTHYGKVGAELKKQYQFLDGFGKDLADGKLSEKQILSRAAMYAASSRTSFFEAEFTSRGKYGFLAKRLLDPQSRHCDSCISLQRLEWTPIHRLTPPGVNCQCGGRCRCRLVYQKRSYGGFRFS</sequence>
<keyword evidence="2" id="KW-1185">Reference proteome</keyword>
<organism evidence="1 2">
    <name type="scientific">Iningainema tapete BLCC-T55</name>
    <dbReference type="NCBI Taxonomy" id="2748662"/>
    <lineage>
        <taxon>Bacteria</taxon>
        <taxon>Bacillati</taxon>
        <taxon>Cyanobacteriota</taxon>
        <taxon>Cyanophyceae</taxon>
        <taxon>Nostocales</taxon>
        <taxon>Scytonemataceae</taxon>
        <taxon>Iningainema tapete</taxon>
    </lineage>
</organism>
<dbReference type="EMBL" id="JACXAE010000013">
    <property type="protein sequence ID" value="MBD2771148.1"/>
    <property type="molecule type" value="Genomic_DNA"/>
</dbReference>
<protein>
    <submittedName>
        <fullName evidence="1">Uncharacterized protein</fullName>
    </submittedName>
</protein>
<name>A0A8J6XPL8_9CYAN</name>
<dbReference type="Proteomes" id="UP000629098">
    <property type="component" value="Unassembled WGS sequence"/>
</dbReference>
<proteinExistence type="predicted"/>
<dbReference type="RefSeq" id="WP_190825441.1">
    <property type="nucleotide sequence ID" value="NZ_CAWPPI010000013.1"/>
</dbReference>
<evidence type="ECO:0000313" key="2">
    <source>
        <dbReference type="Proteomes" id="UP000629098"/>
    </source>
</evidence>
<accession>A0A8J6XPL8</accession>
<comment type="caution">
    <text evidence="1">The sequence shown here is derived from an EMBL/GenBank/DDBJ whole genome shotgun (WGS) entry which is preliminary data.</text>
</comment>
<gene>
    <name evidence="1" type="ORF">ICL16_03170</name>
</gene>
<reference evidence="1" key="1">
    <citation type="submission" date="2020-09" db="EMBL/GenBank/DDBJ databases">
        <title>Iningainema tapete sp. nov. (Scytonemataceae, Cyanobacteria) from greenhouses in central Florida (USA) produces two types of nodularin with biosynthetic potential for microcystin-LR and anabaenopeptins.</title>
        <authorList>
            <person name="Berthold D.E."/>
            <person name="Lefler F.W."/>
            <person name="Huang I.-S."/>
            <person name="Abdulla H."/>
            <person name="Zimba P.V."/>
            <person name="Laughinghouse H.D. IV."/>
        </authorList>
    </citation>
    <scope>NUCLEOTIDE SEQUENCE</scope>
    <source>
        <strain evidence="1">BLCCT55</strain>
    </source>
</reference>